<protein>
    <submittedName>
        <fullName evidence="1">Uncharacterized protein</fullName>
    </submittedName>
</protein>
<comment type="caution">
    <text evidence="1">The sequence shown here is derived from an EMBL/GenBank/DDBJ whole genome shotgun (WGS) entry which is preliminary data.</text>
</comment>
<organism evidence="1 2">
    <name type="scientific">Trifolium medium</name>
    <dbReference type="NCBI Taxonomy" id="97028"/>
    <lineage>
        <taxon>Eukaryota</taxon>
        <taxon>Viridiplantae</taxon>
        <taxon>Streptophyta</taxon>
        <taxon>Embryophyta</taxon>
        <taxon>Tracheophyta</taxon>
        <taxon>Spermatophyta</taxon>
        <taxon>Magnoliopsida</taxon>
        <taxon>eudicotyledons</taxon>
        <taxon>Gunneridae</taxon>
        <taxon>Pentapetalae</taxon>
        <taxon>rosids</taxon>
        <taxon>fabids</taxon>
        <taxon>Fabales</taxon>
        <taxon>Fabaceae</taxon>
        <taxon>Papilionoideae</taxon>
        <taxon>50 kb inversion clade</taxon>
        <taxon>NPAAA clade</taxon>
        <taxon>Hologalegina</taxon>
        <taxon>IRL clade</taxon>
        <taxon>Trifolieae</taxon>
        <taxon>Trifolium</taxon>
    </lineage>
</organism>
<reference evidence="1 2" key="1">
    <citation type="journal article" date="2018" name="Front. Plant Sci.">
        <title>Red Clover (Trifolium pratense) and Zigzag Clover (T. medium) - A Picture of Genomic Similarities and Differences.</title>
        <authorList>
            <person name="Dluhosova J."/>
            <person name="Istvanek J."/>
            <person name="Nedelnik J."/>
            <person name="Repkova J."/>
        </authorList>
    </citation>
    <scope>NUCLEOTIDE SEQUENCE [LARGE SCALE GENOMIC DNA]</scope>
    <source>
        <strain evidence="2">cv. 10/8</strain>
        <tissue evidence="1">Leaf</tissue>
    </source>
</reference>
<dbReference type="EMBL" id="LXQA010589452">
    <property type="protein sequence ID" value="MCI60865.1"/>
    <property type="molecule type" value="Genomic_DNA"/>
</dbReference>
<dbReference type="Proteomes" id="UP000265520">
    <property type="component" value="Unassembled WGS sequence"/>
</dbReference>
<name>A0A392TLR2_9FABA</name>
<evidence type="ECO:0000313" key="2">
    <source>
        <dbReference type="Proteomes" id="UP000265520"/>
    </source>
</evidence>
<evidence type="ECO:0000313" key="1">
    <source>
        <dbReference type="EMBL" id="MCI60865.1"/>
    </source>
</evidence>
<proteinExistence type="predicted"/>
<dbReference type="AlphaFoldDB" id="A0A392TLR2"/>
<accession>A0A392TLR2</accession>
<feature type="non-terminal residue" evidence="1">
    <location>
        <position position="1"/>
    </location>
</feature>
<keyword evidence="2" id="KW-1185">Reference proteome</keyword>
<sequence>WRKEHYLMAPDEFVFKLGELTPEERADYKRLETFVERLPHIYGMIVRVHPCMTRVARE</sequence>